<evidence type="ECO:0000256" key="7">
    <source>
        <dbReference type="ARBA" id="ARBA00023002"/>
    </source>
</evidence>
<dbReference type="SUPFAM" id="SSF51735">
    <property type="entry name" value="NAD(P)-binding Rossmann-fold domains"/>
    <property type="match status" value="1"/>
</dbReference>
<evidence type="ECO:0000259" key="13">
    <source>
        <dbReference type="SMART" id="SM00822"/>
    </source>
</evidence>
<dbReference type="NCBIfam" id="NF004197">
    <property type="entry name" value="PRK05653.1-1"/>
    <property type="match status" value="1"/>
</dbReference>
<evidence type="ECO:0000313" key="14">
    <source>
        <dbReference type="EMBL" id="GFE83465.1"/>
    </source>
</evidence>
<keyword evidence="8 12" id="KW-0443">Lipid metabolism</keyword>
<proteinExistence type="inferred from homology"/>
<evidence type="ECO:0000256" key="6">
    <source>
        <dbReference type="ARBA" id="ARBA00022857"/>
    </source>
</evidence>
<dbReference type="PRINTS" id="PR00081">
    <property type="entry name" value="GDHRDH"/>
</dbReference>
<keyword evidence="9 12" id="KW-0275">Fatty acid biosynthesis</keyword>
<evidence type="ECO:0000256" key="12">
    <source>
        <dbReference type="RuleBase" id="RU366074"/>
    </source>
</evidence>
<keyword evidence="6 11" id="KW-0521">NADP</keyword>
<name>A0A829YJK1_9GAMM</name>
<evidence type="ECO:0000313" key="15">
    <source>
        <dbReference type="Proteomes" id="UP000445000"/>
    </source>
</evidence>
<feature type="binding site" evidence="11">
    <location>
        <position position="40"/>
    </location>
    <ligand>
        <name>NADP(+)</name>
        <dbReference type="ChEBI" id="CHEBI:58349"/>
    </ligand>
</feature>
<dbReference type="EMBL" id="BLJN01000006">
    <property type="protein sequence ID" value="GFE83465.1"/>
    <property type="molecule type" value="Genomic_DNA"/>
</dbReference>
<dbReference type="FunFam" id="3.40.50.720:FF:000037">
    <property type="entry name" value="3-oxoacyl-[acyl-carrier-protein] reductase FabG"/>
    <property type="match status" value="1"/>
</dbReference>
<dbReference type="Pfam" id="PF13561">
    <property type="entry name" value="adh_short_C2"/>
    <property type="match status" value="1"/>
</dbReference>
<dbReference type="PRINTS" id="PR00080">
    <property type="entry name" value="SDRFAMILY"/>
</dbReference>
<feature type="binding site" evidence="11">
    <location>
        <position position="92"/>
    </location>
    <ligand>
        <name>NADP(+)</name>
        <dbReference type="ChEBI" id="CHEBI:58349"/>
    </ligand>
</feature>
<dbReference type="GO" id="GO:0030497">
    <property type="term" value="P:fatty acid elongation"/>
    <property type="evidence" value="ECO:0007669"/>
    <property type="project" value="UniProtKB-ARBA"/>
</dbReference>
<evidence type="ECO:0000256" key="2">
    <source>
        <dbReference type="ARBA" id="ARBA00005194"/>
    </source>
</evidence>
<evidence type="ECO:0000256" key="8">
    <source>
        <dbReference type="ARBA" id="ARBA00023098"/>
    </source>
</evidence>
<comment type="caution">
    <text evidence="14">The sequence shown here is derived from an EMBL/GenBank/DDBJ whole genome shotgun (WGS) entry which is preliminary data.</text>
</comment>
<reference evidence="15" key="1">
    <citation type="submission" date="2020-01" db="EMBL/GenBank/DDBJ databases">
        <title>'Steroidobacter agaridevorans' sp. nov., agar-degrading bacteria isolated from rhizosphere soils.</title>
        <authorList>
            <person name="Ikenaga M."/>
            <person name="Kataoka M."/>
            <person name="Murouchi A."/>
            <person name="Katsuragi S."/>
            <person name="Sakai M."/>
        </authorList>
    </citation>
    <scope>NUCLEOTIDE SEQUENCE [LARGE SCALE GENOMIC DNA]</scope>
    <source>
        <strain evidence="15">YU21-B</strain>
    </source>
</reference>
<gene>
    <name evidence="14" type="primary">fabG_6</name>
    <name evidence="14" type="ORF">GCM10011487_54650</name>
</gene>
<evidence type="ECO:0000256" key="10">
    <source>
        <dbReference type="PIRSR" id="PIRSR611284-1"/>
    </source>
</evidence>
<evidence type="ECO:0000256" key="11">
    <source>
        <dbReference type="PIRSR" id="PIRSR611284-2"/>
    </source>
</evidence>
<organism evidence="14 15">
    <name type="scientific">Steroidobacter agaridevorans</name>
    <dbReference type="NCBI Taxonomy" id="2695856"/>
    <lineage>
        <taxon>Bacteria</taxon>
        <taxon>Pseudomonadati</taxon>
        <taxon>Pseudomonadota</taxon>
        <taxon>Gammaproteobacteria</taxon>
        <taxon>Steroidobacterales</taxon>
        <taxon>Steroidobacteraceae</taxon>
        <taxon>Steroidobacter</taxon>
    </lineage>
</organism>
<dbReference type="UniPathway" id="UPA00094"/>
<feature type="binding site" evidence="11">
    <location>
        <position position="190"/>
    </location>
    <ligand>
        <name>NADP(+)</name>
        <dbReference type="ChEBI" id="CHEBI:58349"/>
    </ligand>
</feature>
<dbReference type="InterPro" id="IPR002347">
    <property type="entry name" value="SDR_fam"/>
</dbReference>
<comment type="pathway">
    <text evidence="2 12">Lipid metabolism; fatty acid biosynthesis.</text>
</comment>
<dbReference type="InterPro" id="IPR057326">
    <property type="entry name" value="KR_dom"/>
</dbReference>
<evidence type="ECO:0000256" key="5">
    <source>
        <dbReference type="ARBA" id="ARBA00022832"/>
    </source>
</evidence>
<dbReference type="PANTHER" id="PTHR42879">
    <property type="entry name" value="3-OXOACYL-(ACYL-CARRIER-PROTEIN) REDUCTASE"/>
    <property type="match status" value="1"/>
</dbReference>
<evidence type="ECO:0000256" key="9">
    <source>
        <dbReference type="ARBA" id="ARBA00023160"/>
    </source>
</evidence>
<feature type="binding site" evidence="11">
    <location>
        <begin position="15"/>
        <end position="18"/>
    </location>
    <ligand>
        <name>NADP(+)</name>
        <dbReference type="ChEBI" id="CHEBI:58349"/>
    </ligand>
</feature>
<comment type="similarity">
    <text evidence="3 12">Belongs to the short-chain dehydrogenases/reductases (SDR) family.</text>
</comment>
<dbReference type="InterPro" id="IPR050259">
    <property type="entry name" value="SDR"/>
</dbReference>
<feature type="binding site" evidence="11">
    <location>
        <begin position="65"/>
        <end position="66"/>
    </location>
    <ligand>
        <name>NADP(+)</name>
        <dbReference type="ChEBI" id="CHEBI:58349"/>
    </ligand>
</feature>
<dbReference type="NCBIfam" id="NF009464">
    <property type="entry name" value="PRK12824.1"/>
    <property type="match status" value="1"/>
</dbReference>
<keyword evidence="15" id="KW-1185">Reference proteome</keyword>
<dbReference type="Gene3D" id="3.40.50.720">
    <property type="entry name" value="NAD(P)-binding Rossmann-like Domain"/>
    <property type="match status" value="1"/>
</dbReference>
<keyword evidence="7 12" id="KW-0560">Oxidoreductase</keyword>
<dbReference type="InterPro" id="IPR020904">
    <property type="entry name" value="Sc_DH/Rdtase_CS"/>
</dbReference>
<dbReference type="SMART" id="SM00822">
    <property type="entry name" value="PKS_KR"/>
    <property type="match status" value="1"/>
</dbReference>
<dbReference type="InterPro" id="IPR036291">
    <property type="entry name" value="NAD(P)-bd_dom_sf"/>
</dbReference>
<keyword evidence="4 12" id="KW-0444">Lipid biosynthesis</keyword>
<feature type="active site" description="Proton acceptor" evidence="10">
    <location>
        <position position="157"/>
    </location>
</feature>
<dbReference type="AlphaFoldDB" id="A0A829YJK1"/>
<keyword evidence="5 12" id="KW-0276">Fatty acid metabolism</keyword>
<dbReference type="RefSeq" id="WP_161815080.1">
    <property type="nucleotide sequence ID" value="NZ_BLJN01000006.1"/>
</dbReference>
<comment type="function">
    <text evidence="1 12">Catalyzes the NADPH-dependent reduction of beta-ketoacyl-ACP substrates to beta-hydroxyacyl-ACP products, the first reductive step in the elongation cycle of fatty acid biosynthesis.</text>
</comment>
<comment type="subunit">
    <text evidence="12">Homotetramer.</text>
</comment>
<dbReference type="PROSITE" id="PS00061">
    <property type="entry name" value="ADH_SHORT"/>
    <property type="match status" value="1"/>
</dbReference>
<dbReference type="PANTHER" id="PTHR42879:SF2">
    <property type="entry name" value="3-OXOACYL-[ACYL-CARRIER-PROTEIN] REDUCTASE FABG"/>
    <property type="match status" value="1"/>
</dbReference>
<dbReference type="NCBIfam" id="NF009466">
    <property type="entry name" value="PRK12826.1-2"/>
    <property type="match status" value="1"/>
</dbReference>
<dbReference type="Proteomes" id="UP000445000">
    <property type="component" value="Unassembled WGS sequence"/>
</dbReference>
<protein>
    <recommendedName>
        <fullName evidence="12">3-oxoacyl-[acyl-carrier-protein] reductase</fullName>
        <ecNumber evidence="12">1.1.1.100</ecNumber>
    </recommendedName>
</protein>
<dbReference type="NCBIfam" id="TIGR01830">
    <property type="entry name" value="3oxo_ACP_reduc"/>
    <property type="match status" value="1"/>
</dbReference>
<dbReference type="GO" id="GO:0004316">
    <property type="term" value="F:3-oxoacyl-[acyl-carrier-protein] reductase (NADPH) activity"/>
    <property type="evidence" value="ECO:0007669"/>
    <property type="project" value="UniProtKB-UniRule"/>
</dbReference>
<evidence type="ECO:0000256" key="3">
    <source>
        <dbReference type="ARBA" id="ARBA00006484"/>
    </source>
</evidence>
<dbReference type="CDD" id="cd05333">
    <property type="entry name" value="BKR_SDR_c"/>
    <property type="match status" value="1"/>
</dbReference>
<evidence type="ECO:0000256" key="4">
    <source>
        <dbReference type="ARBA" id="ARBA00022516"/>
    </source>
</evidence>
<dbReference type="EC" id="1.1.1.100" evidence="12"/>
<evidence type="ECO:0000256" key="1">
    <source>
        <dbReference type="ARBA" id="ARBA00002607"/>
    </source>
</evidence>
<dbReference type="GO" id="GO:0051287">
    <property type="term" value="F:NAD binding"/>
    <property type="evidence" value="ECO:0007669"/>
    <property type="project" value="UniProtKB-UniRule"/>
</dbReference>
<comment type="catalytic activity">
    <reaction evidence="12">
        <text>a (3R)-hydroxyacyl-[ACP] + NADP(+) = a 3-oxoacyl-[ACP] + NADPH + H(+)</text>
        <dbReference type="Rhea" id="RHEA:17397"/>
        <dbReference type="Rhea" id="RHEA-COMP:9916"/>
        <dbReference type="Rhea" id="RHEA-COMP:9945"/>
        <dbReference type="ChEBI" id="CHEBI:15378"/>
        <dbReference type="ChEBI" id="CHEBI:57783"/>
        <dbReference type="ChEBI" id="CHEBI:58349"/>
        <dbReference type="ChEBI" id="CHEBI:78776"/>
        <dbReference type="ChEBI" id="CHEBI:78827"/>
        <dbReference type="EC" id="1.1.1.100"/>
    </reaction>
</comment>
<sequence length="250" mass="26007">MSEQLLSQDIALVTGASRGIGRAIAEQLARNGATVIGTATSDAGAQGITDWLAAGSYKGRGIVLNVADAASSENALKDIEGKEGALTILVNNAGITRDNLLLRMKQEEWDDIMNTNLASVFRLSKAVLRGMMKARRGRIINIASVVGVMGNAGQTNYAAAKAGIIGFSKSLAREVGSRGITVNVVAPGFIATDMTAKLPAEQQQQLSAQVALGRLGSVEDIAHAVAFLASPHAGYITGETLHVNGGMYMV</sequence>
<accession>A0A829YJK1</accession>
<feature type="binding site" evidence="11">
    <location>
        <begin position="157"/>
        <end position="161"/>
    </location>
    <ligand>
        <name>NADP(+)</name>
        <dbReference type="ChEBI" id="CHEBI:58349"/>
    </ligand>
</feature>
<dbReference type="InterPro" id="IPR011284">
    <property type="entry name" value="3oxo_ACP_reduc"/>
</dbReference>
<feature type="domain" description="Ketoreductase" evidence="13">
    <location>
        <begin position="9"/>
        <end position="193"/>
    </location>
</feature>